<organism evidence="3 4">
    <name type="scientific">Roridomyces roridus</name>
    <dbReference type="NCBI Taxonomy" id="1738132"/>
    <lineage>
        <taxon>Eukaryota</taxon>
        <taxon>Fungi</taxon>
        <taxon>Dikarya</taxon>
        <taxon>Basidiomycota</taxon>
        <taxon>Agaricomycotina</taxon>
        <taxon>Agaricomycetes</taxon>
        <taxon>Agaricomycetidae</taxon>
        <taxon>Agaricales</taxon>
        <taxon>Marasmiineae</taxon>
        <taxon>Mycenaceae</taxon>
        <taxon>Roridomyces</taxon>
    </lineage>
</organism>
<evidence type="ECO:0000256" key="1">
    <source>
        <dbReference type="SAM" id="MobiDB-lite"/>
    </source>
</evidence>
<dbReference type="EMBL" id="JARKIF010000025">
    <property type="protein sequence ID" value="KAJ7614862.1"/>
    <property type="molecule type" value="Genomic_DNA"/>
</dbReference>
<dbReference type="CDD" id="cd03426">
    <property type="entry name" value="NUDIX_CoAse_Nudt7"/>
    <property type="match status" value="1"/>
</dbReference>
<gene>
    <name evidence="3" type="ORF">FB45DRAFT_936242</name>
</gene>
<sequence>MSDKAAPQPLNLLEYHRPKRIRLSDPRIPPLTAESKRCLRNLAAYRPRKALYPYPRTRSAAVIVALFVGRMGDLYVLLNRRSATLRSYAGDTSLPGGKVDPDDKSLEETARREAFEEIGLPRDRLKVPLLCILEPFMASNKLIVTPVVVLILDPIVPILNTAEVTSLFSHPLSAFMSSSPPFPTESELVEVPYHSVNDFVSVDALGRERPARVHRFLTGREAGGIKPIFGMTSAVLIEAACIAHAPRVPDYEVYPPGVDPRDKRIAIEVFGNPIFRKAYEEEGVSVDWAVVRRVAGVRGRRKDGRRDRDGSEGEAEADTEVSEGQEHGRRRRRRMGGRVWSKL</sequence>
<comment type="caution">
    <text evidence="3">The sequence shown here is derived from an EMBL/GenBank/DDBJ whole genome shotgun (WGS) entry which is preliminary data.</text>
</comment>
<dbReference type="Gene3D" id="3.90.79.10">
    <property type="entry name" value="Nucleoside Triphosphate Pyrophosphohydrolase"/>
    <property type="match status" value="1"/>
</dbReference>
<dbReference type="Pfam" id="PF00293">
    <property type="entry name" value="NUDIX"/>
    <property type="match status" value="1"/>
</dbReference>
<proteinExistence type="predicted"/>
<dbReference type="InterPro" id="IPR015797">
    <property type="entry name" value="NUDIX_hydrolase-like_dom_sf"/>
</dbReference>
<dbReference type="InterPro" id="IPR045121">
    <property type="entry name" value="CoAse"/>
</dbReference>
<dbReference type="SUPFAM" id="SSF55811">
    <property type="entry name" value="Nudix"/>
    <property type="match status" value="1"/>
</dbReference>
<reference evidence="3" key="1">
    <citation type="submission" date="2023-03" db="EMBL/GenBank/DDBJ databases">
        <title>Massive genome expansion in bonnet fungi (Mycena s.s.) driven by repeated elements and novel gene families across ecological guilds.</title>
        <authorList>
            <consortium name="Lawrence Berkeley National Laboratory"/>
            <person name="Harder C.B."/>
            <person name="Miyauchi S."/>
            <person name="Viragh M."/>
            <person name="Kuo A."/>
            <person name="Thoen E."/>
            <person name="Andreopoulos B."/>
            <person name="Lu D."/>
            <person name="Skrede I."/>
            <person name="Drula E."/>
            <person name="Henrissat B."/>
            <person name="Morin E."/>
            <person name="Kohler A."/>
            <person name="Barry K."/>
            <person name="LaButti K."/>
            <person name="Morin E."/>
            <person name="Salamov A."/>
            <person name="Lipzen A."/>
            <person name="Mereny Z."/>
            <person name="Hegedus B."/>
            <person name="Baldrian P."/>
            <person name="Stursova M."/>
            <person name="Weitz H."/>
            <person name="Taylor A."/>
            <person name="Grigoriev I.V."/>
            <person name="Nagy L.G."/>
            <person name="Martin F."/>
            <person name="Kauserud H."/>
        </authorList>
    </citation>
    <scope>NUCLEOTIDE SEQUENCE</scope>
    <source>
        <strain evidence="3">9284</strain>
    </source>
</reference>
<feature type="compositionally biased region" description="Acidic residues" evidence="1">
    <location>
        <begin position="312"/>
        <end position="323"/>
    </location>
</feature>
<evidence type="ECO:0000259" key="2">
    <source>
        <dbReference type="PROSITE" id="PS51462"/>
    </source>
</evidence>
<dbReference type="PROSITE" id="PS51462">
    <property type="entry name" value="NUDIX"/>
    <property type="match status" value="1"/>
</dbReference>
<keyword evidence="4" id="KW-1185">Reference proteome</keyword>
<dbReference type="PANTHER" id="PTHR12992:SF45">
    <property type="entry name" value="NUDIX HYDROLASE DOMAIN-CONTAINING PROTEIN"/>
    <property type="match status" value="1"/>
</dbReference>
<dbReference type="PANTHER" id="PTHR12992">
    <property type="entry name" value="NUDIX HYDROLASE"/>
    <property type="match status" value="1"/>
</dbReference>
<keyword evidence="3" id="KW-0378">Hydrolase</keyword>
<accession>A0AAD7B9Y9</accession>
<dbReference type="AlphaFoldDB" id="A0AAD7B9Y9"/>
<name>A0AAD7B9Y9_9AGAR</name>
<evidence type="ECO:0000313" key="3">
    <source>
        <dbReference type="EMBL" id="KAJ7614862.1"/>
    </source>
</evidence>
<dbReference type="InterPro" id="IPR000086">
    <property type="entry name" value="NUDIX_hydrolase_dom"/>
</dbReference>
<evidence type="ECO:0000313" key="4">
    <source>
        <dbReference type="Proteomes" id="UP001221142"/>
    </source>
</evidence>
<dbReference type="GO" id="GO:0010945">
    <property type="term" value="F:coenzyme A diphosphatase activity"/>
    <property type="evidence" value="ECO:0007669"/>
    <property type="project" value="InterPro"/>
</dbReference>
<dbReference type="Proteomes" id="UP001221142">
    <property type="component" value="Unassembled WGS sequence"/>
</dbReference>
<feature type="region of interest" description="Disordered" evidence="1">
    <location>
        <begin position="299"/>
        <end position="343"/>
    </location>
</feature>
<dbReference type="GO" id="GO:0015938">
    <property type="term" value="P:coenzyme A catabolic process"/>
    <property type="evidence" value="ECO:0007669"/>
    <property type="project" value="TreeGrafter"/>
</dbReference>
<protein>
    <submittedName>
        <fullName evidence="3">NUDIX hydrolase domain-like protein</fullName>
    </submittedName>
</protein>
<feature type="domain" description="Nudix hydrolase" evidence="2">
    <location>
        <begin position="57"/>
        <end position="193"/>
    </location>
</feature>